<evidence type="ECO:0008006" key="6">
    <source>
        <dbReference type="Google" id="ProtNLM"/>
    </source>
</evidence>
<dbReference type="PATRIC" id="fig|81857.3.peg.1440"/>
<feature type="transmembrane region" description="Helical" evidence="1">
    <location>
        <begin position="159"/>
        <end position="184"/>
    </location>
</feature>
<reference evidence="4 5" key="1">
    <citation type="journal article" date="2015" name="Genome Announc.">
        <title>Expanding the biotechnology potential of lactobacilli through comparative genomics of 213 strains and associated genera.</title>
        <authorList>
            <person name="Sun Z."/>
            <person name="Harris H.M."/>
            <person name="McCann A."/>
            <person name="Guo C."/>
            <person name="Argimon S."/>
            <person name="Zhang W."/>
            <person name="Yang X."/>
            <person name="Jeffery I.B."/>
            <person name="Cooney J.C."/>
            <person name="Kagawa T.F."/>
            <person name="Liu W."/>
            <person name="Song Y."/>
            <person name="Salvetti E."/>
            <person name="Wrobel A."/>
            <person name="Rasinkangas P."/>
            <person name="Parkhill J."/>
            <person name="Rea M.C."/>
            <person name="O'Sullivan O."/>
            <person name="Ritari J."/>
            <person name="Douillard F.P."/>
            <person name="Paul Ross R."/>
            <person name="Yang R."/>
            <person name="Briner A.E."/>
            <person name="Felis G.E."/>
            <person name="de Vos W.M."/>
            <person name="Barrangou R."/>
            <person name="Klaenhammer T.R."/>
            <person name="Caufield P.W."/>
            <person name="Cui Y."/>
            <person name="Zhang H."/>
            <person name="O'Toole P.W."/>
        </authorList>
    </citation>
    <scope>NUCLEOTIDE SEQUENCE [LARGE SCALE GENOMIC DNA]</scope>
    <source>
        <strain evidence="2 5">ATCC BAA-66</strain>
        <strain evidence="3 4">DSM 13344</strain>
    </source>
</reference>
<feature type="transmembrane region" description="Helical" evidence="1">
    <location>
        <begin position="190"/>
        <end position="206"/>
    </location>
</feature>
<accession>A0A0R2FW95</accession>
<dbReference type="Proteomes" id="UP000051645">
    <property type="component" value="Unassembled WGS sequence"/>
</dbReference>
<evidence type="ECO:0000313" key="2">
    <source>
        <dbReference type="EMBL" id="KRN28430.1"/>
    </source>
</evidence>
<keyword evidence="1" id="KW-0472">Membrane</keyword>
<keyword evidence="4" id="KW-1185">Reference proteome</keyword>
<sequence length="264" mass="30162">MKSAQFRLEARQALRGNWTAMAFLTAIALFVRTVGDSLLGQIFGTHSMSYSIIDTFLEYFVYFAFTYALYFAALQVIRKTKVDSNATLLVAFKKPYYSALVVINLVQELLQIAISFVILLPFSGTFGIQRIFSFSWNNLDGLESYLMQASEAQAVTTTVFMIAVASLVIAILQLLLTGFFQIWVQVKMEYPQYSLGATLTLTFFIMRKHWLNLLWLELSFIGWDFVGLLTLGIGFLWITPYNVVSVTYFYETVKSERVITMKKN</sequence>
<dbReference type="InterPro" id="IPR010380">
    <property type="entry name" value="DUF975"/>
</dbReference>
<dbReference type="PANTHER" id="PTHR40076">
    <property type="entry name" value="MEMBRANE PROTEIN-RELATED"/>
    <property type="match status" value="1"/>
</dbReference>
<feature type="transmembrane region" description="Helical" evidence="1">
    <location>
        <begin position="213"/>
        <end position="238"/>
    </location>
</feature>
<feature type="transmembrane region" description="Helical" evidence="1">
    <location>
        <begin position="56"/>
        <end position="77"/>
    </location>
</feature>
<dbReference type="EMBL" id="JQAT01000003">
    <property type="protein sequence ID" value="KRN28430.1"/>
    <property type="molecule type" value="Genomic_DNA"/>
</dbReference>
<dbReference type="OrthoDB" id="9784844at2"/>
<feature type="transmembrane region" description="Helical" evidence="1">
    <location>
        <begin position="20"/>
        <end position="44"/>
    </location>
</feature>
<evidence type="ECO:0000313" key="5">
    <source>
        <dbReference type="Proteomes" id="UP000051751"/>
    </source>
</evidence>
<protein>
    <recommendedName>
        <fullName evidence="6">Integral membrane protein</fullName>
    </recommendedName>
</protein>
<feature type="transmembrane region" description="Helical" evidence="1">
    <location>
        <begin position="97"/>
        <end position="122"/>
    </location>
</feature>
<organism evidence="3 4">
    <name type="scientific">Lactobacillus selangorensis</name>
    <dbReference type="NCBI Taxonomy" id="81857"/>
    <lineage>
        <taxon>Bacteria</taxon>
        <taxon>Bacillati</taxon>
        <taxon>Bacillota</taxon>
        <taxon>Bacilli</taxon>
        <taxon>Lactobacillales</taxon>
        <taxon>Lactobacillaceae</taxon>
        <taxon>Lactobacillus</taxon>
    </lineage>
</organism>
<keyword evidence="1" id="KW-1133">Transmembrane helix</keyword>
<dbReference type="EMBL" id="JQAZ01000003">
    <property type="protein sequence ID" value="KRN31931.1"/>
    <property type="molecule type" value="Genomic_DNA"/>
</dbReference>
<evidence type="ECO:0000313" key="4">
    <source>
        <dbReference type="Proteomes" id="UP000051645"/>
    </source>
</evidence>
<dbReference type="Proteomes" id="UP000051751">
    <property type="component" value="Unassembled WGS sequence"/>
</dbReference>
<evidence type="ECO:0000256" key="1">
    <source>
        <dbReference type="SAM" id="Phobius"/>
    </source>
</evidence>
<dbReference type="RefSeq" id="WP_057769387.1">
    <property type="nucleotide sequence ID" value="NZ_JQAT01000003.1"/>
</dbReference>
<dbReference type="PANTHER" id="PTHR40076:SF1">
    <property type="entry name" value="MEMBRANE PROTEIN"/>
    <property type="match status" value="1"/>
</dbReference>
<proteinExistence type="predicted"/>
<comment type="caution">
    <text evidence="3">The sequence shown here is derived from an EMBL/GenBank/DDBJ whole genome shotgun (WGS) entry which is preliminary data.</text>
</comment>
<dbReference type="AlphaFoldDB" id="A0A0R2FW95"/>
<name>A0A0R2FW95_9LACO</name>
<keyword evidence="1" id="KW-0812">Transmembrane</keyword>
<dbReference type="STRING" id="81857.IV38_GL001430"/>
<dbReference type="Pfam" id="PF06161">
    <property type="entry name" value="DUF975"/>
    <property type="match status" value="1"/>
</dbReference>
<gene>
    <name evidence="2" type="ORF">IV38_GL001430</name>
    <name evidence="3" type="ORF">IV40_GL001217</name>
</gene>
<evidence type="ECO:0000313" key="3">
    <source>
        <dbReference type="EMBL" id="KRN31931.1"/>
    </source>
</evidence>